<dbReference type="AlphaFoldDB" id="A0A6B0YUP0"/>
<keyword evidence="1" id="KW-0175">Coiled coil</keyword>
<reference evidence="3" key="1">
    <citation type="submission" date="2019-09" db="EMBL/GenBank/DDBJ databases">
        <title>Characterisation of the sponge microbiome using genome-centric metagenomics.</title>
        <authorList>
            <person name="Engelberts J.P."/>
            <person name="Robbins S.J."/>
            <person name="De Goeij J.M."/>
            <person name="Aranda M."/>
            <person name="Bell S.C."/>
            <person name="Webster N.S."/>
        </authorList>
    </citation>
    <scope>NUCLEOTIDE SEQUENCE</scope>
    <source>
        <strain evidence="3">SB0664_bin_27</strain>
    </source>
</reference>
<evidence type="ECO:0000256" key="2">
    <source>
        <dbReference type="SAM" id="MobiDB-lite"/>
    </source>
</evidence>
<name>A0A6B0YUP0_9CHLR</name>
<organism evidence="3">
    <name type="scientific">Caldilineaceae bacterium SB0664_bin_27</name>
    <dbReference type="NCBI Taxonomy" id="2605260"/>
    <lineage>
        <taxon>Bacteria</taxon>
        <taxon>Bacillati</taxon>
        <taxon>Chloroflexota</taxon>
        <taxon>Caldilineae</taxon>
        <taxon>Caldilineales</taxon>
        <taxon>Caldilineaceae</taxon>
    </lineage>
</organism>
<feature type="region of interest" description="Disordered" evidence="2">
    <location>
        <begin position="412"/>
        <end position="435"/>
    </location>
</feature>
<gene>
    <name evidence="3" type="ORF">F4Y42_13365</name>
</gene>
<evidence type="ECO:0000313" key="3">
    <source>
        <dbReference type="EMBL" id="MXY94423.1"/>
    </source>
</evidence>
<sequence>MDNAQLAQMVTWLDEEHRRDRAEISRLQQQLESQSGDVVEQARRIQELEGRLASTIAQLGRFNQLEQQIESFKQELGLVIDRSDEGYSQTAREYERARLADREALTREISEVRRELPRIGRIEEAVELRKGEEERMVDMIMESRNQVNLLVKDLEERTRQIPFLADQRTGDAKRIAQLQQETVELFKRTEAFTGRFSILEDADRRMSAEIERWRPVFGEIREEQQQFMERLRVEVVERLQVLTRWQEIIDDQQSVVNKNEERLQSFSQTVETARRAANTIPEFQENIRRDQTQVQELQRLAEERMRREMEEFQEEYEKSSRRDGLRQEHLWREQEKNNKELLDHLPPILHDLRVHEEMLRLLWKLQEQYGGRYISAAQLWLDGLQTALEERDETMKDLEEEWQKQRRTAELYARQNNNTPRMAGVVSGEQSQNRT</sequence>
<evidence type="ECO:0000256" key="1">
    <source>
        <dbReference type="SAM" id="Coils"/>
    </source>
</evidence>
<proteinExistence type="predicted"/>
<dbReference type="EMBL" id="VXRG01000109">
    <property type="protein sequence ID" value="MXY94423.1"/>
    <property type="molecule type" value="Genomic_DNA"/>
</dbReference>
<feature type="coiled-coil region" evidence="1">
    <location>
        <begin position="280"/>
        <end position="322"/>
    </location>
</feature>
<accession>A0A6B0YUP0</accession>
<comment type="caution">
    <text evidence="3">The sequence shown here is derived from an EMBL/GenBank/DDBJ whole genome shotgun (WGS) entry which is preliminary data.</text>
</comment>
<protein>
    <submittedName>
        <fullName evidence="3">Uncharacterized protein</fullName>
    </submittedName>
</protein>